<name>A0A8S9Z386_9TREM</name>
<reference evidence="1" key="1">
    <citation type="submission" date="2019-07" db="EMBL/GenBank/DDBJ databases">
        <title>Annotation for the trematode Paragonimus miyazaki's.</title>
        <authorList>
            <person name="Choi Y.-J."/>
        </authorList>
    </citation>
    <scope>NUCLEOTIDE SEQUENCE</scope>
    <source>
        <strain evidence="1">Japan</strain>
    </source>
</reference>
<gene>
    <name evidence="1" type="ORF">EG68_00729</name>
</gene>
<evidence type="ECO:0000313" key="2">
    <source>
        <dbReference type="Proteomes" id="UP000822476"/>
    </source>
</evidence>
<dbReference type="EMBL" id="JTDE01000225">
    <property type="protein sequence ID" value="KAF7261909.1"/>
    <property type="molecule type" value="Genomic_DNA"/>
</dbReference>
<protein>
    <submittedName>
        <fullName evidence="1">Uncharacterized protein</fullName>
    </submittedName>
</protein>
<sequence length="129" mass="14872">MLDNEAMKNVDRSVSLGNCISGGGGGVWNEIESRVSKARVVFSNLGHLWRQTVISLRVVLLYGSETWPLRVEDVNCLQVFDHRCLCSIARIGWHQRVINEEIRNFILFILRPFLPHLQQKQRNNLNSPF</sequence>
<dbReference type="Proteomes" id="UP000822476">
    <property type="component" value="Unassembled WGS sequence"/>
</dbReference>
<comment type="caution">
    <text evidence="1">The sequence shown here is derived from an EMBL/GenBank/DDBJ whole genome shotgun (WGS) entry which is preliminary data.</text>
</comment>
<dbReference type="AlphaFoldDB" id="A0A8S9Z386"/>
<proteinExistence type="predicted"/>
<organism evidence="1 2">
    <name type="scientific">Paragonimus skrjabini miyazakii</name>
    <dbReference type="NCBI Taxonomy" id="59628"/>
    <lineage>
        <taxon>Eukaryota</taxon>
        <taxon>Metazoa</taxon>
        <taxon>Spiralia</taxon>
        <taxon>Lophotrochozoa</taxon>
        <taxon>Platyhelminthes</taxon>
        <taxon>Trematoda</taxon>
        <taxon>Digenea</taxon>
        <taxon>Plagiorchiida</taxon>
        <taxon>Troglotremata</taxon>
        <taxon>Troglotrematidae</taxon>
        <taxon>Paragonimus</taxon>
    </lineage>
</organism>
<accession>A0A8S9Z386</accession>
<keyword evidence="2" id="KW-1185">Reference proteome</keyword>
<dbReference type="OrthoDB" id="6279956at2759"/>
<evidence type="ECO:0000313" key="1">
    <source>
        <dbReference type="EMBL" id="KAF7261909.1"/>
    </source>
</evidence>